<gene>
    <name evidence="2" type="ORF">PPROV_000355800</name>
</gene>
<feature type="compositionally biased region" description="Basic and acidic residues" evidence="1">
    <location>
        <begin position="247"/>
        <end position="279"/>
    </location>
</feature>
<comment type="caution">
    <text evidence="2">The sequence shown here is derived from an EMBL/GenBank/DDBJ whole genome shotgun (WGS) entry which is preliminary data.</text>
</comment>
<protein>
    <submittedName>
        <fullName evidence="2">Uncharacterized protein</fullName>
    </submittedName>
</protein>
<feature type="compositionally biased region" description="Basic and acidic residues" evidence="1">
    <location>
        <begin position="126"/>
        <end position="135"/>
    </location>
</feature>
<feature type="region of interest" description="Disordered" evidence="1">
    <location>
        <begin position="1"/>
        <end position="49"/>
    </location>
</feature>
<evidence type="ECO:0000256" key="1">
    <source>
        <dbReference type="SAM" id="MobiDB-lite"/>
    </source>
</evidence>
<dbReference type="EMBL" id="BNJQ01000008">
    <property type="protein sequence ID" value="GHP04806.1"/>
    <property type="molecule type" value="Genomic_DNA"/>
</dbReference>
<feature type="compositionally biased region" description="Basic and acidic residues" evidence="1">
    <location>
        <begin position="13"/>
        <end position="27"/>
    </location>
</feature>
<evidence type="ECO:0000313" key="2">
    <source>
        <dbReference type="EMBL" id="GHP04806.1"/>
    </source>
</evidence>
<dbReference type="Proteomes" id="UP000660262">
    <property type="component" value="Unassembled WGS sequence"/>
</dbReference>
<feature type="compositionally biased region" description="Polar residues" evidence="1">
    <location>
        <begin position="223"/>
        <end position="246"/>
    </location>
</feature>
<accession>A0A830HBS0</accession>
<sequence>MSSKSASTNDNGDDTRSSSRDGRSTDRHPKHRRRGLYARSLSLPGGGRRSKVVEAASDKLEKLQDQAFHDVIILPTEAAADSAAADYSGKRRSSAELIAQHNLETFPRDLAINKGGWRSSRSSSRRSFDGQRLARSESGASDTYRDGDSTMREATTRWHRAPVLAYLRDKPTLGTRLRRLSIFGGVDQLSSQERLHFAAAVKVAKADVLNSFDLYSRRMNARTTSAQTTITPGSPHTPQPQLSNIRESNEREMSGGRIEDVEESTSKQEQEKEEERQRQPPDNVLEACDPGVAGVHVRAMDDLTSRKITYVPACTAALTLLRAEVLEAPQYCDERFLEGSLHARGGEFAEEEVLNSQAWMMTLNFIIPQGLVGNTRARSLRFTWGHHVDEKGCNVLHRSSRGTQEEEQHPPPQTRLLLATFLAADSETRDSMLKFESRVTGPRTRGRDVSALSGLIGRKDGVRLGYRQKSHRLLSIDVDVSQSRGGRRALAAALRACAEGGEWALHVMLEAKAAALLVEPTISLQCHEVFPEEVLGSIKLAGVDVGSVCAAPVMVTMS</sequence>
<organism evidence="2 3">
    <name type="scientific">Pycnococcus provasolii</name>
    <dbReference type="NCBI Taxonomy" id="41880"/>
    <lineage>
        <taxon>Eukaryota</taxon>
        <taxon>Viridiplantae</taxon>
        <taxon>Chlorophyta</taxon>
        <taxon>Pseudoscourfieldiophyceae</taxon>
        <taxon>Pseudoscourfieldiales</taxon>
        <taxon>Pycnococcaceae</taxon>
        <taxon>Pycnococcus</taxon>
    </lineage>
</organism>
<keyword evidence="3" id="KW-1185">Reference proteome</keyword>
<name>A0A830HBS0_9CHLO</name>
<feature type="compositionally biased region" description="Basic and acidic residues" evidence="1">
    <location>
        <begin position="143"/>
        <end position="153"/>
    </location>
</feature>
<proteinExistence type="predicted"/>
<evidence type="ECO:0000313" key="3">
    <source>
        <dbReference type="Proteomes" id="UP000660262"/>
    </source>
</evidence>
<dbReference type="AlphaFoldDB" id="A0A830HBS0"/>
<feature type="region of interest" description="Disordered" evidence="1">
    <location>
        <begin position="223"/>
        <end position="286"/>
    </location>
</feature>
<reference evidence="2" key="1">
    <citation type="submission" date="2020-10" db="EMBL/GenBank/DDBJ databases">
        <title>Unveiling of a novel bifunctional photoreceptor, Dualchrome1, isolated from a cosmopolitan green alga.</title>
        <authorList>
            <person name="Suzuki S."/>
            <person name="Kawachi M."/>
        </authorList>
    </citation>
    <scope>NUCLEOTIDE SEQUENCE</scope>
    <source>
        <strain evidence="2">NIES 2893</strain>
    </source>
</reference>
<feature type="region of interest" description="Disordered" evidence="1">
    <location>
        <begin position="114"/>
        <end position="153"/>
    </location>
</feature>